<keyword evidence="5" id="KW-1185">Reference proteome</keyword>
<protein>
    <submittedName>
        <fullName evidence="6 7">Leucine-rich repeat-containing protein 59</fullName>
    </submittedName>
</protein>
<keyword evidence="1" id="KW-0433">Leucine-rich repeat</keyword>
<dbReference type="Pfam" id="PF13855">
    <property type="entry name" value="LRR_8"/>
    <property type="match status" value="1"/>
</dbReference>
<dbReference type="AlphaFoldDB" id="A0AAJ6YNQ4"/>
<evidence type="ECO:0000313" key="6">
    <source>
        <dbReference type="RefSeq" id="XP_011501396.1"/>
    </source>
</evidence>
<feature type="transmembrane region" description="Helical" evidence="4">
    <location>
        <begin position="246"/>
        <end position="267"/>
    </location>
</feature>
<dbReference type="SMART" id="SM00369">
    <property type="entry name" value="LRR_TYP"/>
    <property type="match status" value="2"/>
</dbReference>
<dbReference type="PANTHER" id="PTHR48051">
    <property type="match status" value="1"/>
</dbReference>
<evidence type="ECO:0000313" key="7">
    <source>
        <dbReference type="RefSeq" id="XP_011501397.1"/>
    </source>
</evidence>
<dbReference type="KEGG" id="csol:105365034"/>
<evidence type="ECO:0000256" key="4">
    <source>
        <dbReference type="SAM" id="Phobius"/>
    </source>
</evidence>
<evidence type="ECO:0000313" key="5">
    <source>
        <dbReference type="Proteomes" id="UP000695007"/>
    </source>
</evidence>
<dbReference type="Gene3D" id="3.80.10.10">
    <property type="entry name" value="Ribonuclease Inhibitor"/>
    <property type="match status" value="1"/>
</dbReference>
<dbReference type="InterPro" id="IPR003591">
    <property type="entry name" value="Leu-rich_rpt_typical-subtyp"/>
</dbReference>
<reference evidence="6 7" key="1">
    <citation type="submission" date="2025-04" db="UniProtKB">
        <authorList>
            <consortium name="RefSeq"/>
        </authorList>
    </citation>
    <scope>IDENTIFICATION</scope>
</reference>
<name>A0AAJ6YNQ4_9HYME</name>
<accession>A0AAJ6YNQ4</accession>
<dbReference type="SUPFAM" id="SSF52075">
    <property type="entry name" value="Outer arm dynein light chain 1"/>
    <property type="match status" value="1"/>
</dbReference>
<dbReference type="InterPro" id="IPR001611">
    <property type="entry name" value="Leu-rich_rpt"/>
</dbReference>
<keyword evidence="4" id="KW-1133">Transmembrane helix</keyword>
<dbReference type="InterPro" id="IPR050216">
    <property type="entry name" value="LRR_domain-containing"/>
</dbReference>
<dbReference type="GeneID" id="105365034"/>
<proteinExistence type="predicted"/>
<evidence type="ECO:0000256" key="2">
    <source>
        <dbReference type="ARBA" id="ARBA00022737"/>
    </source>
</evidence>
<keyword evidence="4" id="KW-0472">Membrane</keyword>
<keyword evidence="2" id="KW-0677">Repeat</keyword>
<evidence type="ECO:0000256" key="1">
    <source>
        <dbReference type="ARBA" id="ARBA00022614"/>
    </source>
</evidence>
<dbReference type="Proteomes" id="UP000695007">
    <property type="component" value="Unplaced"/>
</dbReference>
<keyword evidence="3" id="KW-0175">Coiled coil</keyword>
<sequence>MSGKMTVKDIKDKLEDDTIDLSLCDLEEVPVKEIAAVKRFSHLDLSNNILISLPKTFASLTQIIKLDLSKNMLTEIPDNFGELKQLRHLDLYSNKISRLPLCLGELKNLKWLDLKENPLTSAVASIAGPCSNASECQACARNIVSYLENVKATINEKKLSRLNAVQEAEKNAINNKKEAKKKKKIAEKKLLEKDKLSDIKKEQHQEINNITKPLKSKIENEYSKKMEDLNDKGGACSILCQTLTSLVMWSAFFTLLTITFIAVFPLYDEQHAETFFKNVEIQMGVPLKYYRYEGIRFMEMFIHKTKLWTNYTLELLVQTYQEYIQEANSVEQKRQF</sequence>
<keyword evidence="4" id="KW-0812">Transmembrane</keyword>
<dbReference type="PROSITE" id="PS51450">
    <property type="entry name" value="LRR"/>
    <property type="match status" value="1"/>
</dbReference>
<feature type="coiled-coil region" evidence="3">
    <location>
        <begin position="162"/>
        <end position="196"/>
    </location>
</feature>
<dbReference type="GO" id="GO:0005737">
    <property type="term" value="C:cytoplasm"/>
    <property type="evidence" value="ECO:0007669"/>
    <property type="project" value="TreeGrafter"/>
</dbReference>
<dbReference type="PANTHER" id="PTHR48051:SF1">
    <property type="entry name" value="RAS SUPPRESSOR PROTEIN 1"/>
    <property type="match status" value="1"/>
</dbReference>
<dbReference type="RefSeq" id="XP_011501396.1">
    <property type="nucleotide sequence ID" value="XM_011503094.1"/>
</dbReference>
<dbReference type="InterPro" id="IPR032675">
    <property type="entry name" value="LRR_dom_sf"/>
</dbReference>
<gene>
    <name evidence="6 7" type="primary">LOC105365034</name>
</gene>
<organism evidence="5 6">
    <name type="scientific">Ceratosolen solmsi marchali</name>
    <dbReference type="NCBI Taxonomy" id="326594"/>
    <lineage>
        <taxon>Eukaryota</taxon>
        <taxon>Metazoa</taxon>
        <taxon>Ecdysozoa</taxon>
        <taxon>Arthropoda</taxon>
        <taxon>Hexapoda</taxon>
        <taxon>Insecta</taxon>
        <taxon>Pterygota</taxon>
        <taxon>Neoptera</taxon>
        <taxon>Endopterygota</taxon>
        <taxon>Hymenoptera</taxon>
        <taxon>Apocrita</taxon>
        <taxon>Proctotrupomorpha</taxon>
        <taxon>Chalcidoidea</taxon>
        <taxon>Agaonidae</taxon>
        <taxon>Agaoninae</taxon>
        <taxon>Ceratosolen</taxon>
    </lineage>
</organism>
<dbReference type="RefSeq" id="XP_011501397.1">
    <property type="nucleotide sequence ID" value="XM_011503095.1"/>
</dbReference>
<evidence type="ECO:0000256" key="3">
    <source>
        <dbReference type="SAM" id="Coils"/>
    </source>
</evidence>